<evidence type="ECO:0000313" key="3">
    <source>
        <dbReference type="Proteomes" id="UP001146336"/>
    </source>
</evidence>
<organism evidence="2 3">
    <name type="scientific">Weissella fermenti</name>
    <dbReference type="NCBI Taxonomy" id="2987699"/>
    <lineage>
        <taxon>Bacteria</taxon>
        <taxon>Bacillati</taxon>
        <taxon>Bacillota</taxon>
        <taxon>Bacilli</taxon>
        <taxon>Lactobacillales</taxon>
        <taxon>Lactobacillaceae</taxon>
        <taxon>Weissella</taxon>
    </lineage>
</organism>
<evidence type="ECO:0000313" key="2">
    <source>
        <dbReference type="EMBL" id="MDF9300619.1"/>
    </source>
</evidence>
<comment type="caution">
    <text evidence="2">The sequence shown here is derived from an EMBL/GenBank/DDBJ whole genome shotgun (WGS) entry which is preliminary data.</text>
</comment>
<dbReference type="Proteomes" id="UP001146336">
    <property type="component" value="Unassembled WGS sequence"/>
</dbReference>
<feature type="compositionally biased region" description="Acidic residues" evidence="1">
    <location>
        <begin position="156"/>
        <end position="172"/>
    </location>
</feature>
<reference evidence="2" key="1">
    <citation type="submission" date="2023-03" db="EMBL/GenBank/DDBJ databases">
        <title>Comparative genomics of Weissella fermenti BK2, and weissella type species.</title>
        <authorList>
            <person name="Lee J.K."/>
            <person name="Baek J.H."/>
            <person name="Kim J.M."/>
            <person name="Choi D.G."/>
            <person name="Jeon C.O."/>
        </authorList>
    </citation>
    <scope>NUCLEOTIDE SEQUENCE</scope>
    <source>
        <strain evidence="2">BK2</strain>
    </source>
</reference>
<keyword evidence="3" id="KW-1185">Reference proteome</keyword>
<gene>
    <name evidence="2" type="ORF">OIT47_010100</name>
</gene>
<name>A0ABT6D6Q3_9LACO</name>
<dbReference type="EMBL" id="JAOZFC020000003">
    <property type="protein sequence ID" value="MDF9300619.1"/>
    <property type="molecule type" value="Genomic_DNA"/>
</dbReference>
<dbReference type="RefSeq" id="WP_199404664.1">
    <property type="nucleotide sequence ID" value="NZ_JAOZFC020000003.1"/>
</dbReference>
<accession>A0ABT6D6Q3</accession>
<feature type="region of interest" description="Disordered" evidence="1">
    <location>
        <begin position="78"/>
        <end position="143"/>
    </location>
</feature>
<sequence length="268" mass="29581">MNEQVPKSHSEIYHAVDGRLEFSPYNAEPVLNMKLINGLGDLIPVRIFERDLVSLINQAVKEPSESYSGTKILNSCVVTPEEPEDSEPVVKDGSYESDTQNLENNESEKKADTLESFTGLEEIPSEVNNGADLSEEVPQDSDKNEIADDVTNMIEQQDDDPGEAPLDDDLERDDSLATTLLGYQPSSLTPDEAKAEALIAQQDQEASSLMSHFKESLGAKQTHITSDALPTGLDDGIRNRVTKTAEERQEILATEIDQTIQADKEQIY</sequence>
<proteinExistence type="predicted"/>
<evidence type="ECO:0000256" key="1">
    <source>
        <dbReference type="SAM" id="MobiDB-lite"/>
    </source>
</evidence>
<protein>
    <submittedName>
        <fullName evidence="2">Uncharacterized protein</fullName>
    </submittedName>
</protein>
<feature type="region of interest" description="Disordered" evidence="1">
    <location>
        <begin position="156"/>
        <end position="189"/>
    </location>
</feature>